<organism evidence="2">
    <name type="scientific">marine metagenome</name>
    <dbReference type="NCBI Taxonomy" id="408172"/>
    <lineage>
        <taxon>unclassified sequences</taxon>
        <taxon>metagenomes</taxon>
        <taxon>ecological metagenomes</taxon>
    </lineage>
</organism>
<reference evidence="2" key="1">
    <citation type="submission" date="2018-05" db="EMBL/GenBank/DDBJ databases">
        <authorList>
            <person name="Lanie J.A."/>
            <person name="Ng W.-L."/>
            <person name="Kazmierczak K.M."/>
            <person name="Andrzejewski T.M."/>
            <person name="Davidsen T.M."/>
            <person name="Wayne K.J."/>
            <person name="Tettelin H."/>
            <person name="Glass J.I."/>
            <person name="Rusch D."/>
            <person name="Podicherti R."/>
            <person name="Tsui H.-C.T."/>
            <person name="Winkler M.E."/>
        </authorList>
    </citation>
    <scope>NUCLEOTIDE SEQUENCE</scope>
</reference>
<keyword evidence="1" id="KW-0812">Transmembrane</keyword>
<keyword evidence="1" id="KW-0472">Membrane</keyword>
<evidence type="ECO:0000313" key="2">
    <source>
        <dbReference type="EMBL" id="SUZ61703.1"/>
    </source>
</evidence>
<protein>
    <submittedName>
        <fullName evidence="2">Uncharacterized protein</fullName>
    </submittedName>
</protein>
<feature type="transmembrane region" description="Helical" evidence="1">
    <location>
        <begin position="23"/>
        <end position="42"/>
    </location>
</feature>
<dbReference type="AlphaFoldDB" id="A0A381P7T4"/>
<evidence type="ECO:0000256" key="1">
    <source>
        <dbReference type="SAM" id="Phobius"/>
    </source>
</evidence>
<name>A0A381P7T4_9ZZZZ</name>
<dbReference type="EMBL" id="UINC01000821">
    <property type="protein sequence ID" value="SUZ61703.1"/>
    <property type="molecule type" value="Genomic_DNA"/>
</dbReference>
<proteinExistence type="predicted"/>
<keyword evidence="1" id="KW-1133">Transmembrane helix</keyword>
<accession>A0A381P7T4</accession>
<gene>
    <name evidence="2" type="ORF">METZ01_LOCUS14557</name>
</gene>
<sequence>MRPMSAGLTNVADRRRRFLFVDFLLRMWLLYALILLILPLPVRRKRLAAPRLVFIFGISSCS</sequence>